<dbReference type="Proteomes" id="UP000715965">
    <property type="component" value="Unassembled WGS sequence"/>
</dbReference>
<keyword evidence="3" id="KW-1185">Reference proteome</keyword>
<evidence type="ECO:0000259" key="1">
    <source>
        <dbReference type="PROSITE" id="PS50995"/>
    </source>
</evidence>
<sequence length="142" mass="16256">MSHPTLDLRRAYLALRRALEETVKPFGFTGGQFDVLQLLLHEDAVEHRDLQRRLAVTSPTLTNVLDVLERNGHVSRRVSEEDARARSIRMTDAARQVCYSDAFCAAGDRLVERMFQGFTPEEREQFTGFLHRIERNLDGGGR</sequence>
<dbReference type="PROSITE" id="PS50995">
    <property type="entry name" value="HTH_MARR_2"/>
    <property type="match status" value="1"/>
</dbReference>
<dbReference type="SUPFAM" id="SSF46785">
    <property type="entry name" value="Winged helix' DNA-binding domain"/>
    <property type="match status" value="1"/>
</dbReference>
<dbReference type="InterPro" id="IPR036390">
    <property type="entry name" value="WH_DNA-bd_sf"/>
</dbReference>
<dbReference type="PANTHER" id="PTHR33164:SF13">
    <property type="entry name" value="4-HYDROXYPHENYLACETATE CATABOLISM PROTEIN"/>
    <property type="match status" value="1"/>
</dbReference>
<evidence type="ECO:0000313" key="2">
    <source>
        <dbReference type="EMBL" id="MBE7939908.1"/>
    </source>
</evidence>
<comment type="caution">
    <text evidence="2">The sequence shown here is derived from an EMBL/GenBank/DDBJ whole genome shotgun (WGS) entry which is preliminary data.</text>
</comment>
<dbReference type="Gene3D" id="1.10.10.10">
    <property type="entry name" value="Winged helix-like DNA-binding domain superfamily/Winged helix DNA-binding domain"/>
    <property type="match status" value="1"/>
</dbReference>
<dbReference type="InterPro" id="IPR039422">
    <property type="entry name" value="MarR/SlyA-like"/>
</dbReference>
<accession>A0ABR9SC31</accession>
<dbReference type="PRINTS" id="PR00598">
    <property type="entry name" value="HTHMARR"/>
</dbReference>
<dbReference type="RefSeq" id="WP_193779452.1">
    <property type="nucleotide sequence ID" value="NZ_JADDOJ010000012.1"/>
</dbReference>
<dbReference type="SMART" id="SM00347">
    <property type="entry name" value="HTH_MARR"/>
    <property type="match status" value="1"/>
</dbReference>
<dbReference type="PANTHER" id="PTHR33164">
    <property type="entry name" value="TRANSCRIPTIONAL REGULATOR, MARR FAMILY"/>
    <property type="match status" value="1"/>
</dbReference>
<name>A0ABR9SC31_9BURK</name>
<reference evidence="2 3" key="1">
    <citation type="submission" date="2020-10" db="EMBL/GenBank/DDBJ databases">
        <title>Draft genome of Ramlibacter aquaticus LMG 30558.</title>
        <authorList>
            <person name="Props R."/>
        </authorList>
    </citation>
    <scope>NUCLEOTIDE SEQUENCE [LARGE SCALE GENOMIC DNA]</scope>
    <source>
        <strain evidence="2 3">LMG 30558</strain>
    </source>
</reference>
<protein>
    <submittedName>
        <fullName evidence="2">MarR family transcriptional regulator</fullName>
    </submittedName>
</protein>
<proteinExistence type="predicted"/>
<gene>
    <name evidence="2" type="ORF">IM725_04880</name>
</gene>
<dbReference type="EMBL" id="JADDOJ010000012">
    <property type="protein sequence ID" value="MBE7939908.1"/>
    <property type="molecule type" value="Genomic_DNA"/>
</dbReference>
<evidence type="ECO:0000313" key="3">
    <source>
        <dbReference type="Proteomes" id="UP000715965"/>
    </source>
</evidence>
<dbReference type="InterPro" id="IPR000835">
    <property type="entry name" value="HTH_MarR-typ"/>
</dbReference>
<dbReference type="Pfam" id="PF01047">
    <property type="entry name" value="MarR"/>
    <property type="match status" value="1"/>
</dbReference>
<organism evidence="2 3">
    <name type="scientific">Ramlibacter aquaticus</name>
    <dbReference type="NCBI Taxonomy" id="2780094"/>
    <lineage>
        <taxon>Bacteria</taxon>
        <taxon>Pseudomonadati</taxon>
        <taxon>Pseudomonadota</taxon>
        <taxon>Betaproteobacteria</taxon>
        <taxon>Burkholderiales</taxon>
        <taxon>Comamonadaceae</taxon>
        <taxon>Ramlibacter</taxon>
    </lineage>
</organism>
<feature type="domain" description="HTH marR-type" evidence="1">
    <location>
        <begin position="1"/>
        <end position="135"/>
    </location>
</feature>
<dbReference type="InterPro" id="IPR036388">
    <property type="entry name" value="WH-like_DNA-bd_sf"/>
</dbReference>